<name>A0A2I1K282_9LACT</name>
<sequence>MGYDPTEHFSKLYYKASAMIDMYTRHCYSYCDFEDDIDIRKDAVKKAIALQIAYMDETGIDTAEDRQHLANISIGRTSVSYGGTDKKGINFTPYGLTLDALNLLNSVGFGYSGVAYDR</sequence>
<comment type="caution">
    <text evidence="1">The sequence shown here is derived from an EMBL/GenBank/DDBJ whole genome shotgun (WGS) entry which is preliminary data.</text>
</comment>
<dbReference type="Proteomes" id="UP000234384">
    <property type="component" value="Unassembled WGS sequence"/>
</dbReference>
<proteinExistence type="predicted"/>
<dbReference type="AlphaFoldDB" id="A0A2I1K282"/>
<evidence type="ECO:0000313" key="1">
    <source>
        <dbReference type="EMBL" id="PKY89731.1"/>
    </source>
</evidence>
<protein>
    <submittedName>
        <fullName evidence="1">Uncharacterized protein</fullName>
    </submittedName>
</protein>
<gene>
    <name evidence="1" type="ORF">CYJ57_03065</name>
</gene>
<accession>A0A2I1K282</accession>
<organism evidence="1 2">
    <name type="scientific">Falseniella ignava</name>
    <dbReference type="NCBI Taxonomy" id="137730"/>
    <lineage>
        <taxon>Bacteria</taxon>
        <taxon>Bacillati</taxon>
        <taxon>Bacillota</taxon>
        <taxon>Bacilli</taxon>
        <taxon>Lactobacillales</taxon>
        <taxon>Aerococcaceae</taxon>
        <taxon>Falseniella</taxon>
    </lineage>
</organism>
<reference evidence="1 2" key="1">
    <citation type="submission" date="2017-12" db="EMBL/GenBank/DDBJ databases">
        <title>Phylogenetic diversity of female urinary microbiome.</title>
        <authorList>
            <person name="Thomas-White K."/>
            <person name="Wolfe A.J."/>
        </authorList>
    </citation>
    <scope>NUCLEOTIDE SEQUENCE [LARGE SCALE GENOMIC DNA]</scope>
    <source>
        <strain evidence="1 2">UMB0898</strain>
    </source>
</reference>
<evidence type="ECO:0000313" key="2">
    <source>
        <dbReference type="Proteomes" id="UP000234384"/>
    </source>
</evidence>
<dbReference type="OrthoDB" id="2221729at2"/>
<dbReference type="EMBL" id="PKHE01000005">
    <property type="protein sequence ID" value="PKY89731.1"/>
    <property type="molecule type" value="Genomic_DNA"/>
</dbReference>